<dbReference type="PROSITE" id="PS50297">
    <property type="entry name" value="ANK_REP_REGION"/>
    <property type="match status" value="1"/>
</dbReference>
<dbReference type="Proteomes" id="UP000269923">
    <property type="component" value="Unassembled WGS sequence"/>
</dbReference>
<dbReference type="PROSITE" id="PS50088">
    <property type="entry name" value="ANK_REPEAT"/>
    <property type="match status" value="1"/>
</dbReference>
<comment type="caution">
    <text evidence="4">The sequence shown here is derived from an EMBL/GenBank/DDBJ whole genome shotgun (WGS) entry which is preliminary data.</text>
</comment>
<dbReference type="InterPro" id="IPR036770">
    <property type="entry name" value="Ankyrin_rpt-contain_sf"/>
</dbReference>
<evidence type="ECO:0000256" key="2">
    <source>
        <dbReference type="ARBA" id="ARBA00023043"/>
    </source>
</evidence>
<reference evidence="4 5" key="1">
    <citation type="submission" date="2018-11" db="EMBL/GenBank/DDBJ databases">
        <title>Genomes From Bacteria Associated with the Canine Oral Cavity: a Test Case for Automated Genome-Based Taxonomic Assignment.</title>
        <authorList>
            <person name="Coil D.A."/>
            <person name="Jospin G."/>
            <person name="Darling A.E."/>
            <person name="Wallis C."/>
            <person name="Davis I.J."/>
            <person name="Harris S."/>
            <person name="Eisen J.A."/>
            <person name="Holcombe L.J."/>
            <person name="O'Flynn C."/>
        </authorList>
    </citation>
    <scope>NUCLEOTIDE SEQUENCE [LARGE SCALE GENOMIC DNA]</scope>
    <source>
        <strain evidence="4 5">COT-280</strain>
    </source>
</reference>
<sequence>MLQSYFCLRLPLKPFFFILSPWQRGHLRVVCIFTHSNILCSRCFLFAYFYQHTFQDTTKFFIEKGVPVNAQNVYKMTPLHYAMQGGYADGAIVLLEAGANPNIPDRDGLRPLSMVGYTADRLDVLKLMLQKGANVHNLMGDGTGRTILESWEADDSCPKWQKDIYQMMKQCA</sequence>
<feature type="repeat" description="ANK" evidence="3">
    <location>
        <begin position="74"/>
        <end position="106"/>
    </location>
</feature>
<dbReference type="PANTHER" id="PTHR24198">
    <property type="entry name" value="ANKYRIN REPEAT AND PROTEIN KINASE DOMAIN-CONTAINING PROTEIN"/>
    <property type="match status" value="1"/>
</dbReference>
<dbReference type="STRING" id="1121352.GCA_000620925_02087"/>
<evidence type="ECO:0000313" key="4">
    <source>
        <dbReference type="EMBL" id="RRD90237.1"/>
    </source>
</evidence>
<dbReference type="PANTHER" id="PTHR24198:SF165">
    <property type="entry name" value="ANKYRIN REPEAT-CONTAINING PROTEIN-RELATED"/>
    <property type="match status" value="1"/>
</dbReference>
<keyword evidence="1" id="KW-0677">Repeat</keyword>
<evidence type="ECO:0000313" key="5">
    <source>
        <dbReference type="Proteomes" id="UP000269923"/>
    </source>
</evidence>
<evidence type="ECO:0000256" key="1">
    <source>
        <dbReference type="ARBA" id="ARBA00022737"/>
    </source>
</evidence>
<accession>A0A3P2A460</accession>
<keyword evidence="2 3" id="KW-0040">ANK repeat</keyword>
<dbReference type="Pfam" id="PF12796">
    <property type="entry name" value="Ank_2"/>
    <property type="match status" value="1"/>
</dbReference>
<dbReference type="EMBL" id="RQYC01000007">
    <property type="protein sequence ID" value="RRD90237.1"/>
    <property type="molecule type" value="Genomic_DNA"/>
</dbReference>
<evidence type="ECO:0000256" key="3">
    <source>
        <dbReference type="PROSITE-ProRule" id="PRU00023"/>
    </source>
</evidence>
<keyword evidence="5" id="KW-1185">Reference proteome</keyword>
<dbReference type="AlphaFoldDB" id="A0A3P2A460"/>
<dbReference type="OrthoDB" id="6087427at2"/>
<name>A0A3P2A460_9NEIS</name>
<proteinExistence type="predicted"/>
<protein>
    <submittedName>
        <fullName evidence="4">Ankyrin repeat domain-containing protein</fullName>
    </submittedName>
</protein>
<dbReference type="SMART" id="SM00248">
    <property type="entry name" value="ANK"/>
    <property type="match status" value="2"/>
</dbReference>
<dbReference type="SUPFAM" id="SSF48403">
    <property type="entry name" value="Ankyrin repeat"/>
    <property type="match status" value="1"/>
</dbReference>
<dbReference type="Gene3D" id="1.25.40.20">
    <property type="entry name" value="Ankyrin repeat-containing domain"/>
    <property type="match status" value="1"/>
</dbReference>
<organism evidence="4 5">
    <name type="scientific">Conchiformibius steedae</name>
    <dbReference type="NCBI Taxonomy" id="153493"/>
    <lineage>
        <taxon>Bacteria</taxon>
        <taxon>Pseudomonadati</taxon>
        <taxon>Pseudomonadota</taxon>
        <taxon>Betaproteobacteria</taxon>
        <taxon>Neisseriales</taxon>
        <taxon>Neisseriaceae</taxon>
        <taxon>Conchiformibius</taxon>
    </lineage>
</organism>
<gene>
    <name evidence="4" type="ORF">EII21_05950</name>
</gene>
<dbReference type="InterPro" id="IPR002110">
    <property type="entry name" value="Ankyrin_rpt"/>
</dbReference>